<dbReference type="GO" id="GO:0022857">
    <property type="term" value="F:transmembrane transporter activity"/>
    <property type="evidence" value="ECO:0007669"/>
    <property type="project" value="InterPro"/>
</dbReference>
<protein>
    <recommendedName>
        <fullName evidence="7">Major facilitator superfamily (MFS) profile domain-containing protein</fullName>
    </recommendedName>
</protein>
<feature type="transmembrane region" description="Helical" evidence="6">
    <location>
        <begin position="318"/>
        <end position="336"/>
    </location>
</feature>
<keyword evidence="3 6" id="KW-1133">Transmembrane helix</keyword>
<evidence type="ECO:0000256" key="3">
    <source>
        <dbReference type="ARBA" id="ARBA00022989"/>
    </source>
</evidence>
<dbReference type="PANTHER" id="PTHR24064">
    <property type="entry name" value="SOLUTE CARRIER FAMILY 22 MEMBER"/>
    <property type="match status" value="1"/>
</dbReference>
<evidence type="ECO:0000256" key="6">
    <source>
        <dbReference type="SAM" id="Phobius"/>
    </source>
</evidence>
<comment type="caution">
    <text evidence="8">The sequence shown here is derived from an EMBL/GenBank/DDBJ whole genome shotgun (WGS) entry which is preliminary data.</text>
</comment>
<dbReference type="PROSITE" id="PS50850">
    <property type="entry name" value="MFS"/>
    <property type="match status" value="1"/>
</dbReference>
<dbReference type="InterPro" id="IPR020846">
    <property type="entry name" value="MFS_dom"/>
</dbReference>
<evidence type="ECO:0000313" key="9">
    <source>
        <dbReference type="Proteomes" id="UP000215902"/>
    </source>
</evidence>
<dbReference type="EMBL" id="NIVC01000658">
    <property type="protein sequence ID" value="PAA78970.1"/>
    <property type="molecule type" value="Genomic_DNA"/>
</dbReference>
<dbReference type="InterPro" id="IPR005828">
    <property type="entry name" value="MFS_sugar_transport-like"/>
</dbReference>
<dbReference type="GO" id="GO:0016020">
    <property type="term" value="C:membrane"/>
    <property type="evidence" value="ECO:0007669"/>
    <property type="project" value="UniProtKB-SubCell"/>
</dbReference>
<evidence type="ECO:0000313" key="8">
    <source>
        <dbReference type="EMBL" id="PAA78970.1"/>
    </source>
</evidence>
<proteinExistence type="predicted"/>
<feature type="transmembrane region" description="Helical" evidence="6">
    <location>
        <begin position="538"/>
        <end position="556"/>
    </location>
</feature>
<feature type="transmembrane region" description="Helical" evidence="6">
    <location>
        <begin position="419"/>
        <end position="436"/>
    </location>
</feature>
<feature type="non-terminal residue" evidence="8">
    <location>
        <position position="1"/>
    </location>
</feature>
<feature type="domain" description="Major facilitator superfamily (MFS) profile" evidence="7">
    <location>
        <begin position="159"/>
        <end position="590"/>
    </location>
</feature>
<feature type="transmembrane region" description="Helical" evidence="6">
    <location>
        <begin position="448"/>
        <end position="469"/>
    </location>
</feature>
<organism evidence="8 9">
    <name type="scientific">Macrostomum lignano</name>
    <dbReference type="NCBI Taxonomy" id="282301"/>
    <lineage>
        <taxon>Eukaryota</taxon>
        <taxon>Metazoa</taxon>
        <taxon>Spiralia</taxon>
        <taxon>Lophotrochozoa</taxon>
        <taxon>Platyhelminthes</taxon>
        <taxon>Rhabditophora</taxon>
        <taxon>Macrostomorpha</taxon>
        <taxon>Macrostomida</taxon>
        <taxon>Macrostomidae</taxon>
        <taxon>Macrostomum</taxon>
    </lineage>
</organism>
<dbReference type="STRING" id="282301.A0A267FYR6"/>
<keyword evidence="9" id="KW-1185">Reference proteome</keyword>
<name>A0A267FYR6_9PLAT</name>
<keyword evidence="2 6" id="KW-0812">Transmembrane</keyword>
<feature type="transmembrane region" description="Helical" evidence="6">
    <location>
        <begin position="206"/>
        <end position="225"/>
    </location>
</feature>
<feature type="region of interest" description="Disordered" evidence="5">
    <location>
        <begin position="42"/>
        <end position="63"/>
    </location>
</feature>
<feature type="transmembrane region" description="Helical" evidence="6">
    <location>
        <begin position="293"/>
        <end position="312"/>
    </location>
</feature>
<evidence type="ECO:0000256" key="1">
    <source>
        <dbReference type="ARBA" id="ARBA00004141"/>
    </source>
</evidence>
<evidence type="ECO:0000256" key="2">
    <source>
        <dbReference type="ARBA" id="ARBA00022692"/>
    </source>
</evidence>
<evidence type="ECO:0000256" key="4">
    <source>
        <dbReference type="ARBA" id="ARBA00023136"/>
    </source>
</evidence>
<dbReference type="InterPro" id="IPR036259">
    <property type="entry name" value="MFS_trans_sf"/>
</dbReference>
<feature type="compositionally biased region" description="Polar residues" evidence="5">
    <location>
        <begin position="42"/>
        <end position="52"/>
    </location>
</feature>
<dbReference type="Gene3D" id="1.20.1250.20">
    <property type="entry name" value="MFS general substrate transporter like domains"/>
    <property type="match status" value="1"/>
</dbReference>
<sequence length="648" mass="70406">PLHQAGSLSGHSTKQDHYQATPPSRIIIRPLQTYQDHYQATPNLSRSLSGHSTKQDHYQATPPSRIIIRSLQTNQDHNYLNRNPFHQKQPVSAMEYEKILMDIGGLSRAQILLFVLLSFTNLKSCLEFQLLALFMHQPKFLCGQAAGNDTGWSVSEDQCTVTAAGGNGTRACSSFVYPVEPGAPLSGSNLVSRYDLVCDRAYLRDLLPPVYFAGTAVGMVFGTLGDRLGRKTIILCFLLLDAVSSPLPALAPNMALQLASRFVKGISSAVYYQSLLLVEELTAERYRSLLGNLFWLFWCAGYMTSGALVAVIGDWRLVQFATLAPCLVYIAIAWAVPESPRWLVLRGRQAEAVAVFRRLASWNGIRLAPDYFAPGGGGGGGGGGAEADEPGELELVVVEKEPTGRLAELFIYPEMRKKTLVVFFMLTAFSFTYYGLSADVEFTTSNVVLNQVYTGLVEIPSSFIGWLLSDYLGRRWPTLAMTLVSGVGVVLVPHVPKATLAGLRTGIALFAKCILTAAYCIMDLYATELLPTSVRNNGLFLATFLATVGNIVAPYTNSLARHGHYLPGLVFGGLTVASSLSLLLLPETRGLPLPETVASAEGMRRGTEAAWLAEQRRLRRDEVAANGDKAAVSDGEGEAAIRLTAKSV</sequence>
<evidence type="ECO:0000259" key="7">
    <source>
        <dbReference type="PROSITE" id="PS50850"/>
    </source>
</evidence>
<reference evidence="8 9" key="1">
    <citation type="submission" date="2017-06" db="EMBL/GenBank/DDBJ databases">
        <title>A platform for efficient transgenesis in Macrostomum lignano, a flatworm model organism for stem cell research.</title>
        <authorList>
            <person name="Berezikov E."/>
        </authorList>
    </citation>
    <scope>NUCLEOTIDE SEQUENCE [LARGE SCALE GENOMIC DNA]</scope>
    <source>
        <strain evidence="8">DV1</strain>
        <tissue evidence="8">Whole organism</tissue>
    </source>
</reference>
<dbReference type="AlphaFoldDB" id="A0A267FYR6"/>
<feature type="transmembrane region" description="Helical" evidence="6">
    <location>
        <begin position="507"/>
        <end position="526"/>
    </location>
</feature>
<feature type="transmembrane region" description="Helical" evidence="6">
    <location>
        <begin position="568"/>
        <end position="585"/>
    </location>
</feature>
<evidence type="ECO:0000256" key="5">
    <source>
        <dbReference type="SAM" id="MobiDB-lite"/>
    </source>
</evidence>
<dbReference type="Proteomes" id="UP000215902">
    <property type="component" value="Unassembled WGS sequence"/>
</dbReference>
<dbReference type="OrthoDB" id="10021984at2759"/>
<gene>
    <name evidence="8" type="ORF">BOX15_Mlig021885g4</name>
</gene>
<dbReference type="Pfam" id="PF00083">
    <property type="entry name" value="Sugar_tr"/>
    <property type="match status" value="1"/>
</dbReference>
<dbReference type="SUPFAM" id="SSF103473">
    <property type="entry name" value="MFS general substrate transporter"/>
    <property type="match status" value="1"/>
</dbReference>
<keyword evidence="4 6" id="KW-0472">Membrane</keyword>
<accession>A0A267FYR6</accession>
<comment type="subcellular location">
    <subcellularLocation>
        <location evidence="1">Membrane</location>
        <topology evidence="1">Multi-pass membrane protein</topology>
    </subcellularLocation>
</comment>
<feature type="transmembrane region" description="Helical" evidence="6">
    <location>
        <begin position="476"/>
        <end position="495"/>
    </location>
</feature>